<reference evidence="1" key="2">
    <citation type="submission" date="2023-04" db="EMBL/GenBank/DDBJ databases">
        <authorList>
            <person name="Bu L."/>
            <person name="Lu L."/>
            <person name="Laidemitt M.R."/>
            <person name="Zhang S.M."/>
            <person name="Mutuku M."/>
            <person name="Mkoji G."/>
            <person name="Steinauer M."/>
            <person name="Loker E.S."/>
        </authorList>
    </citation>
    <scope>NUCLEOTIDE SEQUENCE</scope>
    <source>
        <strain evidence="1">KasaAsao</strain>
        <tissue evidence="1">Whole Snail</tissue>
    </source>
</reference>
<evidence type="ECO:0000313" key="1">
    <source>
        <dbReference type="EMBL" id="KAK0069309.1"/>
    </source>
</evidence>
<gene>
    <name evidence="1" type="ORF">Bpfe_001491</name>
</gene>
<comment type="caution">
    <text evidence="1">The sequence shown here is derived from an EMBL/GenBank/DDBJ whole genome shotgun (WGS) entry which is preliminary data.</text>
</comment>
<sequence>MFPNQNTTSMFPNQYITCIFPNQCTTCMFPNQYTTGMFPNQYITCKTRKSVTCLDTLLVVLGSGVTVRGKETEIPGFSLDSSTPPGADFWSCENKFRLGERKRVTNVDVLAPPCSLAAWYAN</sequence>
<name>A0AAD8CBL1_BIOPF</name>
<organism evidence="1 2">
    <name type="scientific">Biomphalaria pfeifferi</name>
    <name type="common">Bloodfluke planorb</name>
    <name type="synonym">Freshwater snail</name>
    <dbReference type="NCBI Taxonomy" id="112525"/>
    <lineage>
        <taxon>Eukaryota</taxon>
        <taxon>Metazoa</taxon>
        <taxon>Spiralia</taxon>
        <taxon>Lophotrochozoa</taxon>
        <taxon>Mollusca</taxon>
        <taxon>Gastropoda</taxon>
        <taxon>Heterobranchia</taxon>
        <taxon>Euthyneura</taxon>
        <taxon>Panpulmonata</taxon>
        <taxon>Hygrophila</taxon>
        <taxon>Lymnaeoidea</taxon>
        <taxon>Planorbidae</taxon>
        <taxon>Biomphalaria</taxon>
    </lineage>
</organism>
<keyword evidence="2" id="KW-1185">Reference proteome</keyword>
<dbReference type="EMBL" id="JASAOG010000003">
    <property type="protein sequence ID" value="KAK0069309.1"/>
    <property type="molecule type" value="Genomic_DNA"/>
</dbReference>
<accession>A0AAD8CBL1</accession>
<evidence type="ECO:0000313" key="2">
    <source>
        <dbReference type="Proteomes" id="UP001233172"/>
    </source>
</evidence>
<reference evidence="1" key="1">
    <citation type="journal article" date="2023" name="PLoS Negl. Trop. Dis.">
        <title>A genome sequence for Biomphalaria pfeifferi, the major vector snail for the human-infecting parasite Schistosoma mansoni.</title>
        <authorList>
            <person name="Bu L."/>
            <person name="Lu L."/>
            <person name="Laidemitt M.R."/>
            <person name="Zhang S.M."/>
            <person name="Mutuku M."/>
            <person name="Mkoji G."/>
            <person name="Steinauer M."/>
            <person name="Loker E.S."/>
        </authorList>
    </citation>
    <scope>NUCLEOTIDE SEQUENCE</scope>
    <source>
        <strain evidence="1">KasaAsao</strain>
    </source>
</reference>
<dbReference type="AlphaFoldDB" id="A0AAD8CBL1"/>
<protein>
    <submittedName>
        <fullName evidence="1">Uncharacterized protein</fullName>
    </submittedName>
</protein>
<proteinExistence type="predicted"/>
<dbReference type="Proteomes" id="UP001233172">
    <property type="component" value="Unassembled WGS sequence"/>
</dbReference>